<proteinExistence type="predicted"/>
<sequence length="74" mass="8690">MCSRPLEAVHNLQKLMKPNIPTSTLAESSIEIHHNRFFGCKECTNPDQMSLKWREEMKIIIFLFFVGGKNFFRC</sequence>
<keyword evidence="2" id="KW-1185">Reference proteome</keyword>
<dbReference type="Proteomes" id="UP001417504">
    <property type="component" value="Unassembled WGS sequence"/>
</dbReference>
<evidence type="ECO:0000313" key="1">
    <source>
        <dbReference type="EMBL" id="KAK9154065.1"/>
    </source>
</evidence>
<evidence type="ECO:0000313" key="2">
    <source>
        <dbReference type="Proteomes" id="UP001417504"/>
    </source>
</evidence>
<name>A0AAP0KMQ2_9MAGN</name>
<gene>
    <name evidence="1" type="ORF">Sjap_001545</name>
</gene>
<reference evidence="1 2" key="1">
    <citation type="submission" date="2024-01" db="EMBL/GenBank/DDBJ databases">
        <title>Genome assemblies of Stephania.</title>
        <authorList>
            <person name="Yang L."/>
        </authorList>
    </citation>
    <scope>NUCLEOTIDE SEQUENCE [LARGE SCALE GENOMIC DNA]</scope>
    <source>
        <strain evidence="1">QJT</strain>
        <tissue evidence="1">Leaf</tissue>
    </source>
</reference>
<dbReference type="AlphaFoldDB" id="A0AAP0KMQ2"/>
<comment type="caution">
    <text evidence="1">The sequence shown here is derived from an EMBL/GenBank/DDBJ whole genome shotgun (WGS) entry which is preliminary data.</text>
</comment>
<protein>
    <submittedName>
        <fullName evidence="1">Uncharacterized protein</fullName>
    </submittedName>
</protein>
<accession>A0AAP0KMQ2</accession>
<dbReference type="EMBL" id="JBBNAE010000001">
    <property type="protein sequence ID" value="KAK9154065.1"/>
    <property type="molecule type" value="Genomic_DNA"/>
</dbReference>
<organism evidence="1 2">
    <name type="scientific">Stephania japonica</name>
    <dbReference type="NCBI Taxonomy" id="461633"/>
    <lineage>
        <taxon>Eukaryota</taxon>
        <taxon>Viridiplantae</taxon>
        <taxon>Streptophyta</taxon>
        <taxon>Embryophyta</taxon>
        <taxon>Tracheophyta</taxon>
        <taxon>Spermatophyta</taxon>
        <taxon>Magnoliopsida</taxon>
        <taxon>Ranunculales</taxon>
        <taxon>Menispermaceae</taxon>
        <taxon>Menispermoideae</taxon>
        <taxon>Cissampelideae</taxon>
        <taxon>Stephania</taxon>
    </lineage>
</organism>